<protein>
    <recommendedName>
        <fullName evidence="3">Heptaprenyl diphosphate synthase</fullName>
    </recommendedName>
</protein>
<dbReference type="InterPro" id="IPR009920">
    <property type="entry name" value="HEPPP_synth_su1"/>
</dbReference>
<dbReference type="AlphaFoldDB" id="A0A1Q2KZL8"/>
<sequence>MNEQQIDEKITLEQVRIMELVHHRTLEKFTAGPAVKRTRLFFLLLPYLNGEYWSSETEASSKTVSIVQAALDAHEHVEENGAANLEQQLTVLAGDYYSGVYYQVLARLKNIDLVRQLSSAIAEISENKASLYESLPWRPTDIEIAVGEIEAGLIRTFYEFYSYGSYERLAIRALSLLRYESELELLKSGGRSPLLNVLAKATGSMLTAEQWLHEKVNTLYSEVVHLAKQQPLQKELESFLLNRVLPHRKMEQLIREG</sequence>
<accession>A0A1Q2KZL8</accession>
<dbReference type="KEGG" id="pmar:B0X71_11460"/>
<evidence type="ECO:0008006" key="3">
    <source>
        <dbReference type="Google" id="ProtNLM"/>
    </source>
</evidence>
<dbReference type="RefSeq" id="WP_198038584.1">
    <property type="nucleotide sequence ID" value="NZ_CP019640.1"/>
</dbReference>
<proteinExistence type="predicted"/>
<organism evidence="1 2">
    <name type="scientific">Planococcus lenghuensis</name>
    <dbReference type="NCBI Taxonomy" id="2213202"/>
    <lineage>
        <taxon>Bacteria</taxon>
        <taxon>Bacillati</taxon>
        <taxon>Bacillota</taxon>
        <taxon>Bacilli</taxon>
        <taxon>Bacillales</taxon>
        <taxon>Caryophanaceae</taxon>
        <taxon>Planococcus</taxon>
    </lineage>
</organism>
<dbReference type="Pfam" id="PF07307">
    <property type="entry name" value="HEPPP_synt_1"/>
    <property type="match status" value="1"/>
</dbReference>
<reference evidence="1 2" key="1">
    <citation type="submission" date="2017-02" db="EMBL/GenBank/DDBJ databases">
        <title>The complete genomic sequence of a novel cold adapted crude oil-degrading bacterium Planococcus qaidamina Y42.</title>
        <authorList>
            <person name="Yang R."/>
        </authorList>
    </citation>
    <scope>NUCLEOTIDE SEQUENCE [LARGE SCALE GENOMIC DNA]</scope>
    <source>
        <strain evidence="1 2">Y42</strain>
    </source>
</reference>
<dbReference type="Gene3D" id="1.20.120.1450">
    <property type="match status" value="1"/>
</dbReference>
<evidence type="ECO:0000313" key="2">
    <source>
        <dbReference type="Proteomes" id="UP000188184"/>
    </source>
</evidence>
<dbReference type="GO" id="GO:0009234">
    <property type="term" value="P:menaquinone biosynthetic process"/>
    <property type="evidence" value="ECO:0007669"/>
    <property type="project" value="InterPro"/>
</dbReference>
<dbReference type="Proteomes" id="UP000188184">
    <property type="component" value="Chromosome"/>
</dbReference>
<evidence type="ECO:0000313" key="1">
    <source>
        <dbReference type="EMBL" id="AQQ53631.1"/>
    </source>
</evidence>
<dbReference type="EMBL" id="CP019640">
    <property type="protein sequence ID" value="AQQ53631.1"/>
    <property type="molecule type" value="Genomic_DNA"/>
</dbReference>
<keyword evidence="2" id="KW-1185">Reference proteome</keyword>
<gene>
    <name evidence="1" type="ORF">B0X71_11460</name>
</gene>
<name>A0A1Q2KZL8_9BACL</name>